<dbReference type="Pfam" id="PF00929">
    <property type="entry name" value="RNase_T"/>
    <property type="match status" value="1"/>
</dbReference>
<dbReference type="SUPFAM" id="SSF53098">
    <property type="entry name" value="Ribonuclease H-like"/>
    <property type="match status" value="1"/>
</dbReference>
<dbReference type="Gene3D" id="3.30.420.10">
    <property type="entry name" value="Ribonuclease H-like superfamily/Ribonuclease H"/>
    <property type="match status" value="1"/>
</dbReference>
<gene>
    <name evidence="5" type="ORF">bhn_I2721</name>
</gene>
<evidence type="ECO:0000313" key="5">
    <source>
        <dbReference type="EMBL" id="AOZ97753.1"/>
    </source>
</evidence>
<dbReference type="InterPro" id="IPR012337">
    <property type="entry name" value="RNaseH-like_sf"/>
</dbReference>
<evidence type="ECO:0000259" key="4">
    <source>
        <dbReference type="SMART" id="SM00479"/>
    </source>
</evidence>
<dbReference type="PANTHER" id="PTHR23044:SF61">
    <property type="entry name" value="3'-5' EXORIBONUCLEASE 1-RELATED"/>
    <property type="match status" value="1"/>
</dbReference>
<reference evidence="6" key="1">
    <citation type="submission" date="2016-10" db="EMBL/GenBank/DDBJ databases">
        <title>The complete genome sequence of the rumen bacterium Butyrivibrio hungatei MB2003.</title>
        <authorList>
            <person name="Palevich N."/>
            <person name="Kelly W.J."/>
            <person name="Leahy S.C."/>
            <person name="Altermann E."/>
            <person name="Rakonjac J."/>
            <person name="Attwood G.T."/>
        </authorList>
    </citation>
    <scope>NUCLEOTIDE SEQUENCE [LARGE SCALE GENOMIC DNA]</scope>
    <source>
        <strain evidence="6">MB2003</strain>
    </source>
</reference>
<dbReference type="GO" id="GO:0003676">
    <property type="term" value="F:nucleic acid binding"/>
    <property type="evidence" value="ECO:0007669"/>
    <property type="project" value="InterPro"/>
</dbReference>
<evidence type="ECO:0000256" key="1">
    <source>
        <dbReference type="ARBA" id="ARBA00022722"/>
    </source>
</evidence>
<organism evidence="5 6">
    <name type="scientific">Butyrivibrio hungatei</name>
    <dbReference type="NCBI Taxonomy" id="185008"/>
    <lineage>
        <taxon>Bacteria</taxon>
        <taxon>Bacillati</taxon>
        <taxon>Bacillota</taxon>
        <taxon>Clostridia</taxon>
        <taxon>Lachnospirales</taxon>
        <taxon>Lachnospiraceae</taxon>
        <taxon>Butyrivibrio</taxon>
    </lineage>
</organism>
<evidence type="ECO:0000256" key="2">
    <source>
        <dbReference type="ARBA" id="ARBA00022801"/>
    </source>
</evidence>
<dbReference type="PANTHER" id="PTHR23044">
    <property type="entry name" value="3'-5' EXONUCLEASE ERI1-RELATED"/>
    <property type="match status" value="1"/>
</dbReference>
<evidence type="ECO:0000313" key="6">
    <source>
        <dbReference type="Proteomes" id="UP000179284"/>
    </source>
</evidence>
<accession>A0A1D9P5I3</accession>
<keyword evidence="3 5" id="KW-0269">Exonuclease</keyword>
<protein>
    <submittedName>
        <fullName evidence="5">Exonuclease</fullName>
    </submittedName>
</protein>
<proteinExistence type="predicted"/>
<dbReference type="Proteomes" id="UP000179284">
    <property type="component" value="Chromosome I"/>
</dbReference>
<dbReference type="InterPro" id="IPR051274">
    <property type="entry name" value="3-5_Exoribonuclease"/>
</dbReference>
<sequence length="312" mass="36559">MSNFIVFDLEWNQGETPATLDGKTLTFEIVEIGAVKLNENREKIGEFSRLIKPQVFKEMHKITGKLIHLSMEDLENGGSFQDVARDFLEWCGPEPKFCSWGPLDLREFQSNLDFFGLPLLADRPIAFYDAQKMYSLAYDDGRTRKALSTAVEELKLDSDIPFHRALADAAYTAEIFKTFDERVLKRISFDTYVTPKSKKQEIRIVFDNYEKYISREFDTKEDVLENMEIMSTKCYICHKNLRRKIKWFSPNGKHYYAVAYCDKHGFMKAKVRIKKAENGRLFVVKTCKFISPEDMEDMKNKQRKVKKRQNPQ</sequence>
<dbReference type="SMART" id="SM00479">
    <property type="entry name" value="EXOIII"/>
    <property type="match status" value="1"/>
</dbReference>
<keyword evidence="1" id="KW-0540">Nuclease</keyword>
<dbReference type="InterPro" id="IPR013520">
    <property type="entry name" value="Ribonucl_H"/>
</dbReference>
<dbReference type="AlphaFoldDB" id="A0A1D9P5I3"/>
<evidence type="ECO:0000256" key="3">
    <source>
        <dbReference type="ARBA" id="ARBA00022839"/>
    </source>
</evidence>
<dbReference type="EMBL" id="CP017831">
    <property type="protein sequence ID" value="AOZ97753.1"/>
    <property type="molecule type" value="Genomic_DNA"/>
</dbReference>
<dbReference type="OrthoDB" id="159416at2"/>
<keyword evidence="2" id="KW-0378">Hydrolase</keyword>
<dbReference type="GO" id="GO:0000175">
    <property type="term" value="F:3'-5'-RNA exonuclease activity"/>
    <property type="evidence" value="ECO:0007669"/>
    <property type="project" value="InterPro"/>
</dbReference>
<keyword evidence="6" id="KW-1185">Reference proteome</keyword>
<dbReference type="RefSeq" id="WP_071177325.1">
    <property type="nucleotide sequence ID" value="NZ_CP017831.1"/>
</dbReference>
<dbReference type="InterPro" id="IPR036397">
    <property type="entry name" value="RNaseH_sf"/>
</dbReference>
<dbReference type="KEGG" id="bhu:bhn_I2721"/>
<dbReference type="CDD" id="cd06133">
    <property type="entry name" value="ERI-1_3'hExo_like"/>
    <property type="match status" value="1"/>
</dbReference>
<dbReference type="InterPro" id="IPR047201">
    <property type="entry name" value="ERI-1_3'hExo-like"/>
</dbReference>
<name>A0A1D9P5I3_9FIRM</name>
<feature type="domain" description="Exonuclease" evidence="4">
    <location>
        <begin position="3"/>
        <end position="185"/>
    </location>
</feature>